<keyword evidence="1" id="KW-0472">Membrane</keyword>
<dbReference type="EMBL" id="OE844256">
    <property type="protein sequence ID" value="CAD7605014.1"/>
    <property type="molecule type" value="Genomic_DNA"/>
</dbReference>
<name>A0A7R9K5L1_TIMGE</name>
<proteinExistence type="predicted"/>
<sequence>MLGTTPTVPGWLCIVPTMSRCCPILYQQCPVVALYCTHNVQLLPCIVPIMSSFCPVLYQQCPAAALYCTNSVQLLPCIVPTVSQLLPCIVPTMSCCCRTSVLFVSISFIVLMVISLAWLVFYYVQRFRYIHAKDRLSVFNVNFLNRLIISVHENVTSLEVRRPLAASVVGLSWVVRTVLTIVALVQGEQDCARGREACTCLVSTCWKDLPITWFRIYFKEVSPRVGKSTLEKLTGSPYCYRCRL</sequence>
<keyword evidence="1" id="KW-1133">Transmembrane helix</keyword>
<gene>
    <name evidence="2" type="ORF">TGEB3V08_LOCUS9360</name>
</gene>
<organism evidence="2">
    <name type="scientific">Timema genevievae</name>
    <name type="common">Walking stick</name>
    <dbReference type="NCBI Taxonomy" id="629358"/>
    <lineage>
        <taxon>Eukaryota</taxon>
        <taxon>Metazoa</taxon>
        <taxon>Ecdysozoa</taxon>
        <taxon>Arthropoda</taxon>
        <taxon>Hexapoda</taxon>
        <taxon>Insecta</taxon>
        <taxon>Pterygota</taxon>
        <taxon>Neoptera</taxon>
        <taxon>Polyneoptera</taxon>
        <taxon>Phasmatodea</taxon>
        <taxon>Timematodea</taxon>
        <taxon>Timematoidea</taxon>
        <taxon>Timematidae</taxon>
        <taxon>Timema</taxon>
    </lineage>
</organism>
<reference evidence="2" key="1">
    <citation type="submission" date="2020-11" db="EMBL/GenBank/DDBJ databases">
        <authorList>
            <person name="Tran Van P."/>
        </authorList>
    </citation>
    <scope>NUCLEOTIDE SEQUENCE</scope>
</reference>
<protein>
    <submittedName>
        <fullName evidence="2">Uncharacterized protein</fullName>
    </submittedName>
</protein>
<evidence type="ECO:0000256" key="1">
    <source>
        <dbReference type="SAM" id="Phobius"/>
    </source>
</evidence>
<evidence type="ECO:0000313" key="2">
    <source>
        <dbReference type="EMBL" id="CAD7605014.1"/>
    </source>
</evidence>
<feature type="transmembrane region" description="Helical" evidence="1">
    <location>
        <begin position="101"/>
        <end position="124"/>
    </location>
</feature>
<keyword evidence="1" id="KW-0812">Transmembrane</keyword>
<accession>A0A7R9K5L1</accession>
<dbReference type="AlphaFoldDB" id="A0A7R9K5L1"/>